<evidence type="ECO:0000313" key="7">
    <source>
        <dbReference type="EMBL" id="MBM6705162.1"/>
    </source>
</evidence>
<feature type="domain" description="FAD-dependent oxidoreductase 2 FAD-binding" evidence="6">
    <location>
        <begin position="40"/>
        <end position="111"/>
    </location>
</feature>
<proteinExistence type="predicted"/>
<dbReference type="InterPro" id="IPR006311">
    <property type="entry name" value="TAT_signal"/>
</dbReference>
<dbReference type="PANTHER" id="PTHR43400:SF7">
    <property type="entry name" value="FAD-DEPENDENT OXIDOREDUCTASE 2 FAD BINDING DOMAIN-CONTAINING PROTEIN"/>
    <property type="match status" value="1"/>
</dbReference>
<evidence type="ECO:0000256" key="1">
    <source>
        <dbReference type="ARBA" id="ARBA00001974"/>
    </source>
</evidence>
<accession>A0ABS2DVI7</accession>
<name>A0ABS2DVI7_9BURK</name>
<evidence type="ECO:0000256" key="4">
    <source>
        <dbReference type="ARBA" id="ARBA00023002"/>
    </source>
</evidence>
<keyword evidence="4" id="KW-0560">Oxidoreductase</keyword>
<keyword evidence="3" id="KW-0274">FAD</keyword>
<dbReference type="EMBL" id="JACJJC010000164">
    <property type="protein sequence ID" value="MBM6705162.1"/>
    <property type="molecule type" value="Genomic_DNA"/>
</dbReference>
<dbReference type="InterPro" id="IPR050315">
    <property type="entry name" value="FAD-oxidoreductase_2"/>
</dbReference>
<reference evidence="7 8" key="1">
    <citation type="journal article" date="2021" name="Sci. Rep.">
        <title>The distribution of antibiotic resistance genes in chicken gut microbiota commensals.</title>
        <authorList>
            <person name="Juricova H."/>
            <person name="Matiasovicova J."/>
            <person name="Kubasova T."/>
            <person name="Cejkova D."/>
            <person name="Rychlik I."/>
        </authorList>
    </citation>
    <scope>NUCLEOTIDE SEQUENCE [LARGE SCALE GENOMIC DNA]</scope>
    <source>
        <strain evidence="7 8">An829</strain>
    </source>
</reference>
<keyword evidence="2" id="KW-0285">Flavoprotein</keyword>
<dbReference type="InterPro" id="IPR003953">
    <property type="entry name" value="FAD-dep_OxRdtase_2_FAD-bd"/>
</dbReference>
<dbReference type="Pfam" id="PF00890">
    <property type="entry name" value="FAD_binding_2"/>
    <property type="match status" value="1"/>
</dbReference>
<evidence type="ECO:0000256" key="3">
    <source>
        <dbReference type="ARBA" id="ARBA00022827"/>
    </source>
</evidence>
<feature type="chain" id="PRO_5045402076" evidence="5">
    <location>
        <begin position="29"/>
        <end position="113"/>
    </location>
</feature>
<dbReference type="InterPro" id="IPR036188">
    <property type="entry name" value="FAD/NAD-bd_sf"/>
</dbReference>
<comment type="caution">
    <text evidence="7">The sequence shown here is derived from an EMBL/GenBank/DDBJ whole genome shotgun (WGS) entry which is preliminary data.</text>
</comment>
<evidence type="ECO:0000256" key="2">
    <source>
        <dbReference type="ARBA" id="ARBA00022630"/>
    </source>
</evidence>
<dbReference type="Gene3D" id="3.50.50.60">
    <property type="entry name" value="FAD/NAD(P)-binding domain"/>
    <property type="match status" value="1"/>
</dbReference>
<evidence type="ECO:0000259" key="6">
    <source>
        <dbReference type="Pfam" id="PF00890"/>
    </source>
</evidence>
<feature type="non-terminal residue" evidence="7">
    <location>
        <position position="113"/>
    </location>
</feature>
<evidence type="ECO:0000256" key="5">
    <source>
        <dbReference type="SAM" id="SignalP"/>
    </source>
</evidence>
<sequence length="113" mass="11686">MLNRRKFLGLGAAAVGLSSFAGIPVANAQTTKVPVKAECDVLVLGGGMAGLCAAISAREEGAKSVLLLEKSPYFGGHTIMSGAGYWIGGTDIQKKAGIDDSVEFNWQDSVNRG</sequence>
<dbReference type="Proteomes" id="UP000715095">
    <property type="component" value="Unassembled WGS sequence"/>
</dbReference>
<evidence type="ECO:0000313" key="8">
    <source>
        <dbReference type="Proteomes" id="UP000715095"/>
    </source>
</evidence>
<dbReference type="PANTHER" id="PTHR43400">
    <property type="entry name" value="FUMARATE REDUCTASE"/>
    <property type="match status" value="1"/>
</dbReference>
<dbReference type="SUPFAM" id="SSF51905">
    <property type="entry name" value="FAD/NAD(P)-binding domain"/>
    <property type="match status" value="1"/>
</dbReference>
<keyword evidence="8" id="KW-1185">Reference proteome</keyword>
<comment type="cofactor">
    <cofactor evidence="1">
        <name>FAD</name>
        <dbReference type="ChEBI" id="CHEBI:57692"/>
    </cofactor>
</comment>
<dbReference type="PROSITE" id="PS51318">
    <property type="entry name" value="TAT"/>
    <property type="match status" value="1"/>
</dbReference>
<dbReference type="RefSeq" id="WP_205104913.1">
    <property type="nucleotide sequence ID" value="NZ_JACJJC010000164.1"/>
</dbReference>
<feature type="signal peptide" evidence="5">
    <location>
        <begin position="1"/>
        <end position="28"/>
    </location>
</feature>
<organism evidence="7 8">
    <name type="scientific">Sutterella massiliensis</name>
    <dbReference type="NCBI Taxonomy" id="1816689"/>
    <lineage>
        <taxon>Bacteria</taxon>
        <taxon>Pseudomonadati</taxon>
        <taxon>Pseudomonadota</taxon>
        <taxon>Betaproteobacteria</taxon>
        <taxon>Burkholderiales</taxon>
        <taxon>Sutterellaceae</taxon>
        <taxon>Sutterella</taxon>
    </lineage>
</organism>
<keyword evidence="5" id="KW-0732">Signal</keyword>
<protein>
    <submittedName>
        <fullName evidence="7">FAD-binding protein</fullName>
    </submittedName>
</protein>
<gene>
    <name evidence="7" type="ORF">H6A60_11870</name>
</gene>